<proteinExistence type="predicted"/>
<organism evidence="1 2">
    <name type="scientific">Kribbella flavida (strain DSM 17836 / JCM 10339 / NBRC 14399)</name>
    <dbReference type="NCBI Taxonomy" id="479435"/>
    <lineage>
        <taxon>Bacteria</taxon>
        <taxon>Bacillati</taxon>
        <taxon>Actinomycetota</taxon>
        <taxon>Actinomycetes</taxon>
        <taxon>Propionibacteriales</taxon>
        <taxon>Kribbellaceae</taxon>
        <taxon>Kribbella</taxon>
    </lineage>
</organism>
<keyword evidence="2" id="KW-1185">Reference proteome</keyword>
<dbReference type="eggNOG" id="COG1396">
    <property type="taxonomic scope" value="Bacteria"/>
</dbReference>
<dbReference type="InterPro" id="IPR001387">
    <property type="entry name" value="Cro/C1-type_HTH"/>
</dbReference>
<dbReference type="EMBL" id="CP001736">
    <property type="protein sequence ID" value="ADB29766.1"/>
    <property type="molecule type" value="Genomic_DNA"/>
</dbReference>
<reference evidence="2" key="1">
    <citation type="submission" date="2009-09" db="EMBL/GenBank/DDBJ databases">
        <title>The complete genome of Kribbella flavida DSM 17836.</title>
        <authorList>
            <consortium name="US DOE Joint Genome Institute (JGI-PGF)"/>
            <person name="Lucas S."/>
            <person name="Copeland A."/>
            <person name="Lapidus A."/>
            <person name="Glavina del Rio T."/>
            <person name="Dalin E."/>
            <person name="Tice H."/>
            <person name="Bruce D."/>
            <person name="Goodwin L."/>
            <person name="Pitluck S."/>
            <person name="Kyrpides N."/>
            <person name="Mavromatis K."/>
            <person name="Ivanova N."/>
            <person name="Saunders E."/>
            <person name="Brettin T."/>
            <person name="Detter J.C."/>
            <person name="Han C."/>
            <person name="Larimer F."/>
            <person name="Land M."/>
            <person name="Hauser L."/>
            <person name="Markowitz V."/>
            <person name="Cheng J.-F."/>
            <person name="Hugenholtz P."/>
            <person name="Woyke T."/>
            <person name="Wu D."/>
            <person name="Pukall R."/>
            <person name="Klenk H.-P."/>
            <person name="Eisen J.A."/>
        </authorList>
    </citation>
    <scope>NUCLEOTIDE SEQUENCE [LARGE SCALE GENOMIC DNA]</scope>
    <source>
        <strain evidence="2">DSM 17836 / JCM 10339 / NBRC 14399</strain>
    </source>
</reference>
<protein>
    <submittedName>
        <fullName evidence="1">Uncharacterized protein</fullName>
    </submittedName>
</protein>
<reference evidence="1 2" key="2">
    <citation type="journal article" date="2010" name="Stand. Genomic Sci.">
        <title>Complete genome sequence of Kribbella flavida type strain (IFO 14399).</title>
        <authorList>
            <person name="Pukall R."/>
            <person name="Lapidus A."/>
            <person name="Glavina Del Rio T."/>
            <person name="Copeland A."/>
            <person name="Tice H."/>
            <person name="Cheng J.-F."/>
            <person name="Lucas S."/>
            <person name="Chen F."/>
            <person name="Nolan M."/>
            <person name="LaButti K."/>
            <person name="Pati A."/>
            <person name="Ivanova N."/>
            <person name="Mavrommatis K."/>
            <person name="Mikhailova N."/>
            <person name="Pitluck S."/>
            <person name="Bruce D."/>
            <person name="Goodwin L."/>
            <person name="Land M."/>
            <person name="Hauser L."/>
            <person name="Chang Y.-J."/>
            <person name="Jeffries C.D."/>
            <person name="Chen A."/>
            <person name="Palaniappan K."/>
            <person name="Chain P."/>
            <person name="Rohde M."/>
            <person name="Goeker M."/>
            <person name="Bristow J."/>
            <person name="Eisen J.A."/>
            <person name="Markowitz V."/>
            <person name="Hugenholtz P."/>
            <person name="Kyrpides N.C."/>
            <person name="Klenk H.-P."/>
            <person name="Brettin T."/>
        </authorList>
    </citation>
    <scope>NUCLEOTIDE SEQUENCE [LARGE SCALE GENOMIC DNA]</scope>
    <source>
        <strain evidence="2">DSM 17836 / JCM 10339 / NBRC 14399</strain>
    </source>
</reference>
<sequence length="359" mass="39627">MGPSPEAVRLARKLRGLRESHESGLTQATLARALSDDSRVAVATISSWESLTNPKLPPADRLRSYALFFCSDRPITDPPHLVPESELTADERQRFQDLHQELVALREAVRSQGGGSGSPIGGSYTWDFESGPITIICPEAPLPGRPPLANEKNPNYTRMYRYADLDALIELWGHLRASNPELSVVHRLPSEVVADDLSSHVVVLGGIAWNQVTKRLLKTLRELPVSQVEVEDLKTGEIFRSSGPGGREFRPVWDDGDNGRELVEDVALLARLRNPFNHSRTITICNGIHSRGVLGSVRVLTDVAVRERNEAFLSSHFPQGSFALLLRVPVVNGEAISPDLEIAANRLYEWSPSEKTTAE</sequence>
<dbReference type="OrthoDB" id="3658635at2"/>
<evidence type="ECO:0000313" key="2">
    <source>
        <dbReference type="Proteomes" id="UP000007967"/>
    </source>
</evidence>
<dbReference type="Proteomes" id="UP000007967">
    <property type="component" value="Chromosome"/>
</dbReference>
<dbReference type="KEGG" id="kfl:Kfla_0645"/>
<name>D2PXB8_KRIFD</name>
<dbReference type="AlphaFoldDB" id="D2PXB8"/>
<dbReference type="HOGENOM" id="CLU_762700_0_0_11"/>
<dbReference type="CDD" id="cd00093">
    <property type="entry name" value="HTH_XRE"/>
    <property type="match status" value="1"/>
</dbReference>
<gene>
    <name evidence="1" type="ordered locus">Kfla_0645</name>
</gene>
<accession>D2PXB8</accession>
<dbReference type="RefSeq" id="WP_012918322.1">
    <property type="nucleotide sequence ID" value="NC_013729.1"/>
</dbReference>
<evidence type="ECO:0000313" key="1">
    <source>
        <dbReference type="EMBL" id="ADB29766.1"/>
    </source>
</evidence>